<dbReference type="Gene3D" id="1.20.1250.20">
    <property type="entry name" value="MFS general substrate transporter like domains"/>
    <property type="match status" value="1"/>
</dbReference>
<dbReference type="InterPro" id="IPR036259">
    <property type="entry name" value="MFS_trans_sf"/>
</dbReference>
<dbReference type="Pfam" id="PF07690">
    <property type="entry name" value="MFS_1"/>
    <property type="match status" value="1"/>
</dbReference>
<dbReference type="SUPFAM" id="SSF103473">
    <property type="entry name" value="MFS general substrate transporter"/>
    <property type="match status" value="1"/>
</dbReference>
<keyword evidence="2 5" id="KW-0812">Transmembrane</keyword>
<feature type="transmembrane region" description="Helical" evidence="5">
    <location>
        <begin position="82"/>
        <end position="102"/>
    </location>
</feature>
<dbReference type="GO" id="GO:0005886">
    <property type="term" value="C:plasma membrane"/>
    <property type="evidence" value="ECO:0007669"/>
    <property type="project" value="UniProtKB-SubCell"/>
</dbReference>
<evidence type="ECO:0000256" key="2">
    <source>
        <dbReference type="ARBA" id="ARBA00022692"/>
    </source>
</evidence>
<feature type="transmembrane region" description="Helical" evidence="5">
    <location>
        <begin position="108"/>
        <end position="129"/>
    </location>
</feature>
<gene>
    <name evidence="7" type="ORF">KDK_63650</name>
</gene>
<evidence type="ECO:0000313" key="8">
    <source>
        <dbReference type="Proteomes" id="UP000287188"/>
    </source>
</evidence>
<evidence type="ECO:0000256" key="5">
    <source>
        <dbReference type="SAM" id="Phobius"/>
    </source>
</evidence>
<feature type="transmembrane region" description="Helical" evidence="5">
    <location>
        <begin position="237"/>
        <end position="261"/>
    </location>
</feature>
<comment type="caution">
    <text evidence="7">The sequence shown here is derived from an EMBL/GenBank/DDBJ whole genome shotgun (WGS) entry which is preliminary data.</text>
</comment>
<feature type="transmembrane region" description="Helical" evidence="5">
    <location>
        <begin position="12"/>
        <end position="30"/>
    </location>
</feature>
<dbReference type="InterPro" id="IPR020846">
    <property type="entry name" value="MFS_dom"/>
</dbReference>
<evidence type="ECO:0000256" key="3">
    <source>
        <dbReference type="ARBA" id="ARBA00022989"/>
    </source>
</evidence>
<accession>A0A402AU18</accession>
<keyword evidence="8" id="KW-1185">Reference proteome</keyword>
<dbReference type="PANTHER" id="PTHR11360:SF284">
    <property type="entry name" value="EG:103B4.3 PROTEIN-RELATED"/>
    <property type="match status" value="1"/>
</dbReference>
<evidence type="ECO:0000256" key="1">
    <source>
        <dbReference type="ARBA" id="ARBA00004651"/>
    </source>
</evidence>
<feature type="transmembrane region" description="Helical" evidence="5">
    <location>
        <begin position="273"/>
        <end position="306"/>
    </location>
</feature>
<name>A0A402AU18_9CHLR</name>
<feature type="transmembrane region" description="Helical" evidence="5">
    <location>
        <begin position="50"/>
        <end position="70"/>
    </location>
</feature>
<feature type="domain" description="Major facilitator superfamily (MFS) profile" evidence="6">
    <location>
        <begin position="15"/>
        <end position="332"/>
    </location>
</feature>
<feature type="transmembrane region" description="Helical" evidence="5">
    <location>
        <begin position="141"/>
        <end position="165"/>
    </location>
</feature>
<protein>
    <recommendedName>
        <fullName evidence="6">Major facilitator superfamily (MFS) profile domain-containing protein</fullName>
    </recommendedName>
</protein>
<dbReference type="InterPro" id="IPR011701">
    <property type="entry name" value="MFS"/>
</dbReference>
<dbReference type="GO" id="GO:0022857">
    <property type="term" value="F:transmembrane transporter activity"/>
    <property type="evidence" value="ECO:0007669"/>
    <property type="project" value="InterPro"/>
</dbReference>
<organism evidence="7 8">
    <name type="scientific">Dictyobacter kobayashii</name>
    <dbReference type="NCBI Taxonomy" id="2014872"/>
    <lineage>
        <taxon>Bacteria</taxon>
        <taxon>Bacillati</taxon>
        <taxon>Chloroflexota</taxon>
        <taxon>Ktedonobacteria</taxon>
        <taxon>Ktedonobacterales</taxon>
        <taxon>Dictyobacteraceae</taxon>
        <taxon>Dictyobacter</taxon>
    </lineage>
</organism>
<keyword evidence="4 5" id="KW-0472">Membrane</keyword>
<keyword evidence="3 5" id="KW-1133">Transmembrane helix</keyword>
<sequence>MHLPSKRSRLHYSWIIAVVVFLALLAAAGMRSTPSVLLVPLEHEFGWSAATISLAVSINLVFYGLSGPFVAAIMERFGIRRVMVLALLLIALSAGLTIFMHQPWQLDLLWGLLVGLATGAIASVLGTMVANRWFVKRRGLVIGLFSASNAAGQLVFLPALAALAVNYGWRSAALTTAGAALLVVPLVAIFMRERPRDIGLLPYGAEVEEEGAGASSTDNPFISALRGLGRGLRVPDFWLLAGSFFICGATTNGLIGTHLIPASMDHGIAEVTAASMLALIGIFDLIGTTISGWLLIAWIIAGCLYLTDRWDSLVLCWYYGLRGCSLLLCHMH</sequence>
<dbReference type="PROSITE" id="PS50850">
    <property type="entry name" value="MFS"/>
    <property type="match status" value="1"/>
</dbReference>
<dbReference type="PANTHER" id="PTHR11360">
    <property type="entry name" value="MONOCARBOXYLATE TRANSPORTER"/>
    <property type="match status" value="1"/>
</dbReference>
<dbReference type="Proteomes" id="UP000287188">
    <property type="component" value="Unassembled WGS sequence"/>
</dbReference>
<evidence type="ECO:0000259" key="6">
    <source>
        <dbReference type="PROSITE" id="PS50850"/>
    </source>
</evidence>
<dbReference type="CDD" id="cd17355">
    <property type="entry name" value="MFS_YcxA_like"/>
    <property type="match status" value="1"/>
</dbReference>
<feature type="transmembrane region" description="Helical" evidence="5">
    <location>
        <begin position="171"/>
        <end position="191"/>
    </location>
</feature>
<reference evidence="8" key="1">
    <citation type="submission" date="2018-12" db="EMBL/GenBank/DDBJ databases">
        <title>Tengunoibacter tsumagoiensis gen. nov., sp. nov., Dictyobacter kobayashii sp. nov., D. alpinus sp. nov., and D. joshuensis sp. nov. and description of Dictyobacteraceae fam. nov. within the order Ktedonobacterales isolated from Tengu-no-mugimeshi.</title>
        <authorList>
            <person name="Wang C.M."/>
            <person name="Zheng Y."/>
            <person name="Sakai Y."/>
            <person name="Toyoda A."/>
            <person name="Minakuchi Y."/>
            <person name="Abe K."/>
            <person name="Yokota A."/>
            <person name="Yabe S."/>
        </authorList>
    </citation>
    <scope>NUCLEOTIDE SEQUENCE [LARGE SCALE GENOMIC DNA]</scope>
    <source>
        <strain evidence="8">Uno11</strain>
    </source>
</reference>
<dbReference type="EMBL" id="BIFS01000002">
    <property type="protein sequence ID" value="GCE22565.1"/>
    <property type="molecule type" value="Genomic_DNA"/>
</dbReference>
<dbReference type="InterPro" id="IPR050327">
    <property type="entry name" value="Proton-linked_MCT"/>
</dbReference>
<comment type="subcellular location">
    <subcellularLocation>
        <location evidence="1">Cell membrane</location>
        <topology evidence="1">Multi-pass membrane protein</topology>
    </subcellularLocation>
</comment>
<proteinExistence type="predicted"/>
<evidence type="ECO:0000256" key="4">
    <source>
        <dbReference type="ARBA" id="ARBA00023136"/>
    </source>
</evidence>
<dbReference type="AlphaFoldDB" id="A0A402AU18"/>
<evidence type="ECO:0000313" key="7">
    <source>
        <dbReference type="EMBL" id="GCE22565.1"/>
    </source>
</evidence>